<reference evidence="2" key="1">
    <citation type="submission" date="2022-06" db="EMBL/GenBank/DDBJ databases">
        <title>Idiomarina rhizosphaerae M1R2S28.</title>
        <authorList>
            <person name="Sun J.-Q."/>
            <person name="Li L.-F."/>
        </authorList>
    </citation>
    <scope>NUCLEOTIDE SEQUENCE</scope>
    <source>
        <strain evidence="2">M1R2S28</strain>
    </source>
</reference>
<dbReference type="AlphaFoldDB" id="A0A9X2FWW5"/>
<dbReference type="EMBL" id="JAMZDE010000006">
    <property type="protein sequence ID" value="MCP1339455.1"/>
    <property type="molecule type" value="Genomic_DNA"/>
</dbReference>
<dbReference type="InterPro" id="IPR058248">
    <property type="entry name" value="Lxx211020-like"/>
</dbReference>
<evidence type="ECO:0000313" key="3">
    <source>
        <dbReference type="Proteomes" id="UP001139474"/>
    </source>
</evidence>
<dbReference type="Pfam" id="PF04314">
    <property type="entry name" value="PCuAC"/>
    <property type="match status" value="1"/>
</dbReference>
<accession>A0A9X2FWW5</accession>
<organism evidence="2 3">
    <name type="scientific">Idiomarina rhizosphaerae</name>
    <dbReference type="NCBI Taxonomy" id="2961572"/>
    <lineage>
        <taxon>Bacteria</taxon>
        <taxon>Pseudomonadati</taxon>
        <taxon>Pseudomonadota</taxon>
        <taxon>Gammaproteobacteria</taxon>
        <taxon>Alteromonadales</taxon>
        <taxon>Idiomarinaceae</taxon>
        <taxon>Idiomarina</taxon>
    </lineage>
</organism>
<evidence type="ECO:0000256" key="1">
    <source>
        <dbReference type="SAM" id="SignalP"/>
    </source>
</evidence>
<dbReference type="InterPro" id="IPR007410">
    <property type="entry name" value="LpqE-like"/>
</dbReference>
<name>A0A9X2FWW5_9GAMM</name>
<dbReference type="SUPFAM" id="SSF110087">
    <property type="entry name" value="DR1885-like metal-binding protein"/>
    <property type="match status" value="1"/>
</dbReference>
<gene>
    <name evidence="2" type="ORF">NJR55_07580</name>
</gene>
<dbReference type="Proteomes" id="UP001139474">
    <property type="component" value="Unassembled WGS sequence"/>
</dbReference>
<feature type="signal peptide" evidence="1">
    <location>
        <begin position="1"/>
        <end position="18"/>
    </location>
</feature>
<comment type="caution">
    <text evidence="2">The sequence shown here is derived from an EMBL/GenBank/DDBJ whole genome shotgun (WGS) entry which is preliminary data.</text>
</comment>
<keyword evidence="1" id="KW-0732">Signal</keyword>
<keyword evidence="3" id="KW-1185">Reference proteome</keyword>
<dbReference type="InterPro" id="IPR036182">
    <property type="entry name" value="PCuAC_sf"/>
</dbReference>
<sequence length="137" mass="15007">MFKTIIAVLSLLPVIVAAETLKIDDAWARATIPGTENGAAYATLENLNDAPVEITRISSDVTKVAEIHRHTMSGDVMKMEEVKSLSIAPGETIKFQPGGYHFMLFGLKSPLEAKESFSLTLHFESGSKQTIQFLVKK</sequence>
<dbReference type="Gene3D" id="2.60.40.1890">
    <property type="entry name" value="PCu(A)C copper chaperone"/>
    <property type="match status" value="1"/>
</dbReference>
<proteinExistence type="predicted"/>
<dbReference type="PANTHER" id="PTHR36302:SF1">
    <property type="entry name" value="COPPER CHAPERONE PCU(A)C"/>
    <property type="match status" value="1"/>
</dbReference>
<protein>
    <submittedName>
        <fullName evidence="2">Copper chaperone PCu(A)C</fullName>
    </submittedName>
</protein>
<evidence type="ECO:0000313" key="2">
    <source>
        <dbReference type="EMBL" id="MCP1339455.1"/>
    </source>
</evidence>
<dbReference type="PANTHER" id="PTHR36302">
    <property type="entry name" value="BLR7088 PROTEIN"/>
    <property type="match status" value="1"/>
</dbReference>
<feature type="chain" id="PRO_5040732771" evidence="1">
    <location>
        <begin position="19"/>
        <end position="137"/>
    </location>
</feature>
<dbReference type="RefSeq" id="WP_253619231.1">
    <property type="nucleotide sequence ID" value="NZ_JAMZDE010000006.1"/>
</dbReference>